<keyword evidence="5" id="KW-0408">Iron</keyword>
<dbReference type="Pfam" id="PF13175">
    <property type="entry name" value="AAA_15"/>
    <property type="match status" value="1"/>
</dbReference>
<reference evidence="9 10" key="1">
    <citation type="journal article" date="2015" name="Infect. Genet. Evol.">
        <title>Genomic sequences of six botulinum neurotoxin-producing strains representing three clostridial species illustrate the mobility and diversity of botulinum neurotoxin genes.</title>
        <authorList>
            <person name="Smith T.J."/>
            <person name="Hill K.K."/>
            <person name="Xie G."/>
            <person name="Foley B.T."/>
            <person name="Williamson C.H."/>
            <person name="Foster J.T."/>
            <person name="Johnson S.L."/>
            <person name="Chertkov O."/>
            <person name="Teshima H."/>
            <person name="Gibbons H.S."/>
            <person name="Johnsky L.A."/>
            <person name="Karavis M.A."/>
            <person name="Smith L.A."/>
        </authorList>
    </citation>
    <scope>NUCLEOTIDE SEQUENCE [LARGE SCALE GENOMIC DNA]</scope>
    <source>
        <strain evidence="9 10">CDC 2741</strain>
    </source>
</reference>
<gene>
    <name evidence="9" type="ORF">U732_2450</name>
</gene>
<comment type="caution">
    <text evidence="9">The sequence shown here is derived from an EMBL/GenBank/DDBJ whole genome shotgun (WGS) entry which is preliminary data.</text>
</comment>
<dbReference type="InterPro" id="IPR038729">
    <property type="entry name" value="Rad50/SbcC_AAA"/>
</dbReference>
<name>A0A0C1TYU3_9CLOT</name>
<evidence type="ECO:0000259" key="8">
    <source>
        <dbReference type="SMART" id="SM00382"/>
    </source>
</evidence>
<keyword evidence="6" id="KW-0406">Ion transport</keyword>
<feature type="domain" description="AAA+ ATPase" evidence="8">
    <location>
        <begin position="18"/>
        <end position="196"/>
    </location>
</feature>
<evidence type="ECO:0000256" key="6">
    <source>
        <dbReference type="ARBA" id="ARBA00023065"/>
    </source>
</evidence>
<evidence type="ECO:0000256" key="3">
    <source>
        <dbReference type="ARBA" id="ARBA00022475"/>
    </source>
</evidence>
<dbReference type="CDD" id="cd00267">
    <property type="entry name" value="ABC_ATPase"/>
    <property type="match status" value="1"/>
</dbReference>
<accession>A0A0C1TYU3</accession>
<dbReference type="GO" id="GO:0006302">
    <property type="term" value="P:double-strand break repair"/>
    <property type="evidence" value="ECO:0007669"/>
    <property type="project" value="InterPro"/>
</dbReference>
<evidence type="ECO:0000256" key="5">
    <source>
        <dbReference type="ARBA" id="ARBA00023004"/>
    </source>
</evidence>
<evidence type="ECO:0000256" key="2">
    <source>
        <dbReference type="ARBA" id="ARBA00022448"/>
    </source>
</evidence>
<proteinExistence type="predicted"/>
<evidence type="ECO:0000313" key="10">
    <source>
        <dbReference type="Proteomes" id="UP000031366"/>
    </source>
</evidence>
<dbReference type="SUPFAM" id="SSF52540">
    <property type="entry name" value="P-loop containing nucleoside triphosphate hydrolases"/>
    <property type="match status" value="1"/>
</dbReference>
<keyword evidence="10" id="KW-1185">Reference proteome</keyword>
<sequence length="227" mass="26064">MYPFNIKSLMNTDFIDTEHNVVFLVGENGSGKSTLLEALAHKIGFSTKSGSQNSILNSTLDDLSLSSIMTLSWLPKINNGFFLRAETLFNYAEYLEDLANDPDIIRDEVYAAYGNKELYAQSHGESFLSVITNRFSRKGIYLLDEPEAALSPEKQIAFLKILHDTVNETKSQFIIATHSPIIMSYPNAIIYDFNSDFIKKIDYEDTEHFKLTKDFLDNRERYFKYLF</sequence>
<dbReference type="SMART" id="SM00382">
    <property type="entry name" value="AAA"/>
    <property type="match status" value="1"/>
</dbReference>
<dbReference type="InterPro" id="IPR051535">
    <property type="entry name" value="Siderophore_ABC-ATPase"/>
</dbReference>
<keyword evidence="2" id="KW-0813">Transport</keyword>
<dbReference type="PANTHER" id="PTHR42771">
    <property type="entry name" value="IRON(3+)-HYDROXAMATE IMPORT ATP-BINDING PROTEIN FHUC"/>
    <property type="match status" value="1"/>
</dbReference>
<evidence type="ECO:0000256" key="1">
    <source>
        <dbReference type="ARBA" id="ARBA00004202"/>
    </source>
</evidence>
<dbReference type="InterPro" id="IPR027417">
    <property type="entry name" value="P-loop_NTPase"/>
</dbReference>
<dbReference type="InterPro" id="IPR041685">
    <property type="entry name" value="AAA_GajA/Old/RecF-like"/>
</dbReference>
<dbReference type="PANTHER" id="PTHR42771:SF2">
    <property type="entry name" value="IRON(3+)-HYDROXAMATE IMPORT ATP-BINDING PROTEIN FHUC"/>
    <property type="match status" value="1"/>
</dbReference>
<evidence type="ECO:0000256" key="7">
    <source>
        <dbReference type="ARBA" id="ARBA00023136"/>
    </source>
</evidence>
<evidence type="ECO:0000256" key="4">
    <source>
        <dbReference type="ARBA" id="ARBA00022496"/>
    </source>
</evidence>
<keyword evidence="3" id="KW-1003">Cell membrane</keyword>
<evidence type="ECO:0000313" key="9">
    <source>
        <dbReference type="EMBL" id="KIE45834.1"/>
    </source>
</evidence>
<dbReference type="Gene3D" id="3.40.50.300">
    <property type="entry name" value="P-loop containing nucleotide triphosphate hydrolases"/>
    <property type="match status" value="2"/>
</dbReference>
<keyword evidence="4" id="KW-0410">Iron transport</keyword>
<dbReference type="GO" id="GO:0016887">
    <property type="term" value="F:ATP hydrolysis activity"/>
    <property type="evidence" value="ECO:0007669"/>
    <property type="project" value="InterPro"/>
</dbReference>
<dbReference type="GO" id="GO:0006826">
    <property type="term" value="P:iron ion transport"/>
    <property type="evidence" value="ECO:0007669"/>
    <property type="project" value="UniProtKB-KW"/>
</dbReference>
<organism evidence="9 10">
    <name type="scientific">Clostridium argentinense CDC 2741</name>
    <dbReference type="NCBI Taxonomy" id="1418104"/>
    <lineage>
        <taxon>Bacteria</taxon>
        <taxon>Bacillati</taxon>
        <taxon>Bacillota</taxon>
        <taxon>Clostridia</taxon>
        <taxon>Eubacteriales</taxon>
        <taxon>Clostridiaceae</taxon>
        <taxon>Clostridium</taxon>
    </lineage>
</organism>
<dbReference type="Pfam" id="PF13476">
    <property type="entry name" value="AAA_23"/>
    <property type="match status" value="1"/>
</dbReference>
<dbReference type="EMBL" id="AYSO01000018">
    <property type="protein sequence ID" value="KIE45834.1"/>
    <property type="molecule type" value="Genomic_DNA"/>
</dbReference>
<protein>
    <submittedName>
        <fullName evidence="9">ABC transporter family protein</fullName>
    </submittedName>
</protein>
<dbReference type="AlphaFoldDB" id="A0A0C1TYU3"/>
<dbReference type="InterPro" id="IPR003593">
    <property type="entry name" value="AAA+_ATPase"/>
</dbReference>
<dbReference type="GO" id="GO:0005886">
    <property type="term" value="C:plasma membrane"/>
    <property type="evidence" value="ECO:0007669"/>
    <property type="project" value="UniProtKB-SubCell"/>
</dbReference>
<comment type="subcellular location">
    <subcellularLocation>
        <location evidence="1">Cell membrane</location>
        <topology evidence="1">Peripheral membrane protein</topology>
    </subcellularLocation>
</comment>
<keyword evidence="7" id="KW-0472">Membrane</keyword>
<dbReference type="Proteomes" id="UP000031366">
    <property type="component" value="Unassembled WGS sequence"/>
</dbReference>